<accession>A0A015KAK8</accession>
<proteinExistence type="predicted"/>
<comment type="caution">
    <text evidence="2">The sequence shown here is derived from an EMBL/GenBank/DDBJ whole genome shotgun (WGS) entry which is preliminary data.</text>
</comment>
<sequence>MTGGRFISSSNATNERANRNRNKGIIPQLLASLRHSASQTVFARTILLGGGGDAAAPVWWQLSRA</sequence>
<keyword evidence="3" id="KW-1185">Reference proteome</keyword>
<name>A0A015KAK8_RHIIW</name>
<protein>
    <submittedName>
        <fullName evidence="2">Uncharacterized protein</fullName>
    </submittedName>
</protein>
<gene>
    <name evidence="2" type="ORF">RirG_031470</name>
</gene>
<reference evidence="2 3" key="1">
    <citation type="submission" date="2014-02" db="EMBL/GenBank/DDBJ databases">
        <title>Single nucleus genome sequencing reveals high similarity among nuclei of an endomycorrhizal fungus.</title>
        <authorList>
            <person name="Lin K."/>
            <person name="Geurts R."/>
            <person name="Zhang Z."/>
            <person name="Limpens E."/>
            <person name="Saunders D.G."/>
            <person name="Mu D."/>
            <person name="Pang E."/>
            <person name="Cao H."/>
            <person name="Cha H."/>
            <person name="Lin T."/>
            <person name="Zhou Q."/>
            <person name="Shang Y."/>
            <person name="Li Y."/>
            <person name="Ivanov S."/>
            <person name="Sharma T."/>
            <person name="Velzen R.V."/>
            <person name="Ruijter N.D."/>
            <person name="Aanen D.K."/>
            <person name="Win J."/>
            <person name="Kamoun S."/>
            <person name="Bisseling T."/>
            <person name="Huang S."/>
        </authorList>
    </citation>
    <scope>NUCLEOTIDE SEQUENCE [LARGE SCALE GENOMIC DNA]</scope>
    <source>
        <strain evidence="3">DAOM197198w</strain>
    </source>
</reference>
<dbReference type="AlphaFoldDB" id="A0A015KAK8"/>
<evidence type="ECO:0000313" key="2">
    <source>
        <dbReference type="EMBL" id="EXX76615.1"/>
    </source>
</evidence>
<evidence type="ECO:0000256" key="1">
    <source>
        <dbReference type="SAM" id="MobiDB-lite"/>
    </source>
</evidence>
<dbReference type="HOGENOM" id="CLU_2850875_0_0_1"/>
<evidence type="ECO:0000313" key="3">
    <source>
        <dbReference type="Proteomes" id="UP000022910"/>
    </source>
</evidence>
<organism evidence="2 3">
    <name type="scientific">Rhizophagus irregularis (strain DAOM 197198w)</name>
    <name type="common">Glomus intraradices</name>
    <dbReference type="NCBI Taxonomy" id="1432141"/>
    <lineage>
        <taxon>Eukaryota</taxon>
        <taxon>Fungi</taxon>
        <taxon>Fungi incertae sedis</taxon>
        <taxon>Mucoromycota</taxon>
        <taxon>Glomeromycotina</taxon>
        <taxon>Glomeromycetes</taxon>
        <taxon>Glomerales</taxon>
        <taxon>Glomeraceae</taxon>
        <taxon>Rhizophagus</taxon>
    </lineage>
</organism>
<dbReference type="EMBL" id="JEMT01011968">
    <property type="protein sequence ID" value="EXX76615.1"/>
    <property type="molecule type" value="Genomic_DNA"/>
</dbReference>
<feature type="region of interest" description="Disordered" evidence="1">
    <location>
        <begin position="1"/>
        <end position="21"/>
    </location>
</feature>
<dbReference type="Proteomes" id="UP000022910">
    <property type="component" value="Unassembled WGS sequence"/>
</dbReference>